<dbReference type="Pfam" id="PF00528">
    <property type="entry name" value="BPD_transp_1"/>
    <property type="match status" value="1"/>
</dbReference>
<evidence type="ECO:0000256" key="3">
    <source>
        <dbReference type="ARBA" id="ARBA00022475"/>
    </source>
</evidence>
<reference evidence="11 12" key="1">
    <citation type="journal article" date="2019" name="Syst. Appl. Microbiol.">
        <title>Characterization of Bifidobacterium species in feaces of the Egyptian fruit bat: Description of B. vespertilionis sp. nov. and B. rousetti sp. nov.</title>
        <authorList>
            <person name="Modesto M."/>
            <person name="Satti M."/>
            <person name="Watanabe K."/>
            <person name="Puglisi E."/>
            <person name="Morelli L."/>
            <person name="Huang C.-H."/>
            <person name="Liou J.-S."/>
            <person name="Miyashita M."/>
            <person name="Tamura T."/>
            <person name="Saito S."/>
            <person name="Mori K."/>
            <person name="Huang L."/>
            <person name="Sciavilla P."/>
            <person name="Sandri C."/>
            <person name="Spiezio C."/>
            <person name="Vitali F."/>
            <person name="Cavalieri D."/>
            <person name="Perpetuini G."/>
            <person name="Tofalo R."/>
            <person name="Bonetti A."/>
            <person name="Arita M."/>
            <person name="Mattarelli P."/>
        </authorList>
    </citation>
    <scope>NUCLEOTIDE SEQUENCE [LARGE SCALE GENOMIC DNA]</scope>
    <source>
        <strain evidence="9 12">RST16</strain>
        <strain evidence="10 11">RST8</strain>
    </source>
</reference>
<feature type="domain" description="ABC transmembrane type-1" evidence="8">
    <location>
        <begin position="122"/>
        <end position="324"/>
    </location>
</feature>
<dbReference type="PROSITE" id="PS50928">
    <property type="entry name" value="ABC_TM1"/>
    <property type="match status" value="1"/>
</dbReference>
<dbReference type="InterPro" id="IPR035906">
    <property type="entry name" value="MetI-like_sf"/>
</dbReference>
<comment type="subcellular location">
    <subcellularLocation>
        <location evidence="1 7">Cell membrane</location>
        <topology evidence="1 7">Multi-pass membrane protein</topology>
    </subcellularLocation>
</comment>
<dbReference type="CDD" id="cd06261">
    <property type="entry name" value="TM_PBP2"/>
    <property type="match status" value="1"/>
</dbReference>
<evidence type="ECO:0000313" key="9">
    <source>
        <dbReference type="EMBL" id="KAA8816717.1"/>
    </source>
</evidence>
<dbReference type="Proteomes" id="UP000374630">
    <property type="component" value="Unassembled WGS sequence"/>
</dbReference>
<dbReference type="OrthoDB" id="147688at2"/>
<keyword evidence="2 7" id="KW-0813">Transport</keyword>
<keyword evidence="5 7" id="KW-1133">Transmembrane helix</keyword>
<protein>
    <submittedName>
        <fullName evidence="10">ABC transporter permease</fullName>
    </submittedName>
</protein>
<feature type="transmembrane region" description="Helical" evidence="7">
    <location>
        <begin position="267"/>
        <end position="288"/>
    </location>
</feature>
<evidence type="ECO:0000259" key="8">
    <source>
        <dbReference type="PROSITE" id="PS50928"/>
    </source>
</evidence>
<feature type="transmembrane region" description="Helical" evidence="7">
    <location>
        <begin position="35"/>
        <end position="55"/>
    </location>
</feature>
<comment type="similarity">
    <text evidence="7">Belongs to the binding-protein-dependent transport system permease family.</text>
</comment>
<dbReference type="SUPFAM" id="SSF161098">
    <property type="entry name" value="MetI-like"/>
    <property type="match status" value="1"/>
</dbReference>
<dbReference type="EMBL" id="RZNZ01000021">
    <property type="protein sequence ID" value="KAA8816717.1"/>
    <property type="molecule type" value="Genomic_DNA"/>
</dbReference>
<evidence type="ECO:0000256" key="5">
    <source>
        <dbReference type="ARBA" id="ARBA00022989"/>
    </source>
</evidence>
<evidence type="ECO:0000256" key="4">
    <source>
        <dbReference type="ARBA" id="ARBA00022692"/>
    </source>
</evidence>
<dbReference type="GO" id="GO:0005886">
    <property type="term" value="C:plasma membrane"/>
    <property type="evidence" value="ECO:0007669"/>
    <property type="project" value="UniProtKB-SubCell"/>
</dbReference>
<name>A0A5J5DT04_9BIFI</name>
<evidence type="ECO:0000256" key="1">
    <source>
        <dbReference type="ARBA" id="ARBA00004651"/>
    </source>
</evidence>
<dbReference type="EMBL" id="RZOA01000025">
    <property type="protein sequence ID" value="KAA8821790.1"/>
    <property type="molecule type" value="Genomic_DNA"/>
</dbReference>
<comment type="caution">
    <text evidence="10">The sequence shown here is derived from an EMBL/GenBank/DDBJ whole genome shotgun (WGS) entry which is preliminary data.</text>
</comment>
<feature type="transmembrane region" description="Helical" evidence="7">
    <location>
        <begin position="308"/>
        <end position="331"/>
    </location>
</feature>
<evidence type="ECO:0000313" key="10">
    <source>
        <dbReference type="EMBL" id="KAA8821790.1"/>
    </source>
</evidence>
<feature type="transmembrane region" description="Helical" evidence="7">
    <location>
        <begin position="202"/>
        <end position="222"/>
    </location>
</feature>
<dbReference type="PANTHER" id="PTHR43163:SF6">
    <property type="entry name" value="DIPEPTIDE TRANSPORT SYSTEM PERMEASE PROTEIN DPPB-RELATED"/>
    <property type="match status" value="1"/>
</dbReference>
<dbReference type="InterPro" id="IPR000515">
    <property type="entry name" value="MetI-like"/>
</dbReference>
<evidence type="ECO:0000256" key="7">
    <source>
        <dbReference type="RuleBase" id="RU363032"/>
    </source>
</evidence>
<keyword evidence="4 7" id="KW-0812">Transmembrane</keyword>
<gene>
    <name evidence="10" type="ORF">EM848_10360</name>
    <name evidence="9" type="ORF">EMO90_11295</name>
</gene>
<dbReference type="InterPro" id="IPR045621">
    <property type="entry name" value="BPD_transp_1_N"/>
</dbReference>
<evidence type="ECO:0000313" key="11">
    <source>
        <dbReference type="Proteomes" id="UP000345527"/>
    </source>
</evidence>
<feature type="transmembrane region" description="Helical" evidence="7">
    <location>
        <begin position="158"/>
        <end position="182"/>
    </location>
</feature>
<dbReference type="Proteomes" id="UP000345527">
    <property type="component" value="Unassembled WGS sequence"/>
</dbReference>
<sequence>MRASDPGRPRARSRRRTAGNASPWIRAAQFLGKRLANLILLLFVLSLITFGLLYMTNSDPARTLAGAKKVSPEQLAAIRAQYHLDEPLWRQYLRWLGNLLHGDFGTSIRTQLPVSQMIGQRAWITLALALMALAIALLIGLPLGILAARRHGRWQDRLITALAVTGLSAPSFAVGLLLLYVLSVRLGWFPIYGLGDGGLIDALWHLLLPAITLAVGLFASVVKISRASLADQVDADYTLFARSRGVARWTVLLAQLRNAALPIVTSSGLLIATLVSGTVIVETTFAVGGLGTLLQTSVTFKDIPTVQAITMIMATIICVATAIVDALAVLIDPRLRVRQRPTVAPATIPVAVDANDASDSKEATA</sequence>
<evidence type="ECO:0000256" key="2">
    <source>
        <dbReference type="ARBA" id="ARBA00022448"/>
    </source>
</evidence>
<keyword evidence="12" id="KW-1185">Reference proteome</keyword>
<evidence type="ECO:0000313" key="12">
    <source>
        <dbReference type="Proteomes" id="UP000374630"/>
    </source>
</evidence>
<dbReference type="Gene3D" id="1.10.3720.10">
    <property type="entry name" value="MetI-like"/>
    <property type="match status" value="1"/>
</dbReference>
<organism evidence="10 11">
    <name type="scientific">Bifidobacterium vespertilionis</name>
    <dbReference type="NCBI Taxonomy" id="2562524"/>
    <lineage>
        <taxon>Bacteria</taxon>
        <taxon>Bacillati</taxon>
        <taxon>Actinomycetota</taxon>
        <taxon>Actinomycetes</taxon>
        <taxon>Bifidobacteriales</taxon>
        <taxon>Bifidobacteriaceae</taxon>
        <taxon>Bifidobacterium</taxon>
    </lineage>
</organism>
<dbReference type="Pfam" id="PF19300">
    <property type="entry name" value="BPD_transp_1_N"/>
    <property type="match status" value="1"/>
</dbReference>
<evidence type="ECO:0000256" key="6">
    <source>
        <dbReference type="ARBA" id="ARBA00023136"/>
    </source>
</evidence>
<keyword evidence="6 7" id="KW-0472">Membrane</keyword>
<dbReference type="PANTHER" id="PTHR43163">
    <property type="entry name" value="DIPEPTIDE TRANSPORT SYSTEM PERMEASE PROTEIN DPPB-RELATED"/>
    <property type="match status" value="1"/>
</dbReference>
<dbReference type="GO" id="GO:0055085">
    <property type="term" value="P:transmembrane transport"/>
    <property type="evidence" value="ECO:0007669"/>
    <property type="project" value="InterPro"/>
</dbReference>
<accession>A0A5J5DT04</accession>
<keyword evidence="3" id="KW-1003">Cell membrane</keyword>
<feature type="transmembrane region" description="Helical" evidence="7">
    <location>
        <begin position="122"/>
        <end position="146"/>
    </location>
</feature>
<proteinExistence type="inferred from homology"/>
<dbReference type="AlphaFoldDB" id="A0A5J5DT04"/>